<dbReference type="EMBL" id="OZ021735">
    <property type="protein sequence ID" value="CAK9309247.1"/>
    <property type="molecule type" value="Genomic_DNA"/>
</dbReference>
<evidence type="ECO:0000313" key="2">
    <source>
        <dbReference type="Proteomes" id="UP001642487"/>
    </source>
</evidence>
<organism evidence="1 2">
    <name type="scientific">Citrullus colocynthis</name>
    <name type="common">colocynth</name>
    <dbReference type="NCBI Taxonomy" id="252529"/>
    <lineage>
        <taxon>Eukaryota</taxon>
        <taxon>Viridiplantae</taxon>
        <taxon>Streptophyta</taxon>
        <taxon>Embryophyta</taxon>
        <taxon>Tracheophyta</taxon>
        <taxon>Spermatophyta</taxon>
        <taxon>Magnoliopsida</taxon>
        <taxon>eudicotyledons</taxon>
        <taxon>Gunneridae</taxon>
        <taxon>Pentapetalae</taxon>
        <taxon>rosids</taxon>
        <taxon>fabids</taxon>
        <taxon>Cucurbitales</taxon>
        <taxon>Cucurbitaceae</taxon>
        <taxon>Benincaseae</taxon>
        <taxon>Citrullus</taxon>
    </lineage>
</organism>
<reference evidence="1 2" key="1">
    <citation type="submission" date="2024-03" db="EMBL/GenBank/DDBJ databases">
        <authorList>
            <person name="Gkanogiannis A."/>
            <person name="Becerra Lopez-Lavalle L."/>
        </authorList>
    </citation>
    <scope>NUCLEOTIDE SEQUENCE [LARGE SCALE GENOMIC DNA]</scope>
</reference>
<gene>
    <name evidence="1" type="ORF">CITCOLO1_LOCUS793</name>
</gene>
<name>A0ABP0XRS1_9ROSI</name>
<evidence type="ECO:0000313" key="1">
    <source>
        <dbReference type="EMBL" id="CAK9309247.1"/>
    </source>
</evidence>
<accession>A0ABP0XRS1</accession>
<proteinExistence type="predicted"/>
<evidence type="ECO:0008006" key="3">
    <source>
        <dbReference type="Google" id="ProtNLM"/>
    </source>
</evidence>
<keyword evidence="2" id="KW-1185">Reference proteome</keyword>
<dbReference type="Proteomes" id="UP001642487">
    <property type="component" value="Chromosome 1"/>
</dbReference>
<sequence>MLALWCVSRISVKIRSAAAFPCVQQINLPGKSAWRVPSSQGEHCSVEISVAGKRCGSAIAPPQRYDLRFFLRAEFSSAPRCYTLASQRHRVFYICG</sequence>
<protein>
    <recommendedName>
        <fullName evidence="3">Secreted protein</fullName>
    </recommendedName>
</protein>